<sequence length="215" mass="24285">MTTPTIAPAPRRPGRPPKVPREHYDTRELLVRCGTEILTEQGFSATGIDMILKRVGVPKGSFYHYFASKDAFGRALLENYAQYFARKLDHWLLDESVAPLERILAFAEDAQKGMARHEYRRGCLVGNLGQEISVLPEGYREAIERVFADWQQRLSACLKAAQASGDLPKDADCDELAAFFWTGWEGAVLRARLVRSAQPMRIFVSGFLRSAFFQI</sequence>
<evidence type="ECO:0000256" key="3">
    <source>
        <dbReference type="ARBA" id="ARBA00023163"/>
    </source>
</evidence>
<dbReference type="EMBL" id="CP056030">
    <property type="protein sequence ID" value="QKZ04780.1"/>
    <property type="molecule type" value="Genomic_DNA"/>
</dbReference>
<dbReference type="InterPro" id="IPR036271">
    <property type="entry name" value="Tet_transcr_reg_TetR-rel_C_sf"/>
</dbReference>
<dbReference type="SUPFAM" id="SSF48498">
    <property type="entry name" value="Tetracyclin repressor-like, C-terminal domain"/>
    <property type="match status" value="1"/>
</dbReference>
<evidence type="ECO:0000256" key="4">
    <source>
        <dbReference type="PROSITE-ProRule" id="PRU00335"/>
    </source>
</evidence>
<dbReference type="InterPro" id="IPR001647">
    <property type="entry name" value="HTH_TetR"/>
</dbReference>
<feature type="region of interest" description="Disordered" evidence="5">
    <location>
        <begin position="1"/>
        <end position="21"/>
    </location>
</feature>
<keyword evidence="3" id="KW-0804">Transcription</keyword>
<accession>A0A7D5D7G0</accession>
<proteinExistence type="predicted"/>
<dbReference type="GO" id="GO:0003677">
    <property type="term" value="F:DNA binding"/>
    <property type="evidence" value="ECO:0007669"/>
    <property type="project" value="UniProtKB-UniRule"/>
</dbReference>
<evidence type="ECO:0000313" key="7">
    <source>
        <dbReference type="EMBL" id="QKZ04780.1"/>
    </source>
</evidence>
<dbReference type="Gene3D" id="1.10.357.10">
    <property type="entry name" value="Tetracycline Repressor, domain 2"/>
    <property type="match status" value="1"/>
</dbReference>
<evidence type="ECO:0000313" key="8">
    <source>
        <dbReference type="Proteomes" id="UP000509568"/>
    </source>
</evidence>
<evidence type="ECO:0000256" key="1">
    <source>
        <dbReference type="ARBA" id="ARBA00023015"/>
    </source>
</evidence>
<dbReference type="Pfam" id="PF00440">
    <property type="entry name" value="TetR_N"/>
    <property type="match status" value="1"/>
</dbReference>
<dbReference type="InterPro" id="IPR009057">
    <property type="entry name" value="Homeodomain-like_sf"/>
</dbReference>
<evidence type="ECO:0000256" key="5">
    <source>
        <dbReference type="SAM" id="MobiDB-lite"/>
    </source>
</evidence>
<name>A0A7D5D7G0_9PSED</name>
<organism evidence="7 8">
    <name type="scientific">Pseudomonas eucalypticola</name>
    <dbReference type="NCBI Taxonomy" id="2599595"/>
    <lineage>
        <taxon>Bacteria</taxon>
        <taxon>Pseudomonadati</taxon>
        <taxon>Pseudomonadota</taxon>
        <taxon>Gammaproteobacteria</taxon>
        <taxon>Pseudomonadales</taxon>
        <taxon>Pseudomonadaceae</taxon>
        <taxon>Pseudomonas</taxon>
    </lineage>
</organism>
<keyword evidence="1" id="KW-0805">Transcription regulation</keyword>
<dbReference type="Pfam" id="PF16925">
    <property type="entry name" value="TetR_C_13"/>
    <property type="match status" value="1"/>
</dbReference>
<protein>
    <submittedName>
        <fullName evidence="7">TetR family transcriptional regulator C-terminal domain-containing protein</fullName>
    </submittedName>
</protein>
<dbReference type="PRINTS" id="PR00455">
    <property type="entry name" value="HTHTETR"/>
</dbReference>
<dbReference type="AlphaFoldDB" id="A0A7D5D7G0"/>
<dbReference type="KEGG" id="pez:HWQ56_13680"/>
<evidence type="ECO:0000259" key="6">
    <source>
        <dbReference type="PROSITE" id="PS50977"/>
    </source>
</evidence>
<dbReference type="SUPFAM" id="SSF46689">
    <property type="entry name" value="Homeodomain-like"/>
    <property type="match status" value="1"/>
</dbReference>
<gene>
    <name evidence="7" type="ORF">HWQ56_13680</name>
</gene>
<evidence type="ECO:0000256" key="2">
    <source>
        <dbReference type="ARBA" id="ARBA00023125"/>
    </source>
</evidence>
<dbReference type="Proteomes" id="UP000509568">
    <property type="component" value="Chromosome"/>
</dbReference>
<feature type="domain" description="HTH tetR-type" evidence="6">
    <location>
        <begin position="24"/>
        <end position="84"/>
    </location>
</feature>
<reference evidence="7 8" key="1">
    <citation type="submission" date="2020-06" db="EMBL/GenBank/DDBJ databases">
        <title>Pseudomonas eucalypticola sp. nov., an endophyte of Eucalyptus dunnii leaves with biocontrol ability of eucalyptus leaf blight.</title>
        <authorList>
            <person name="Liu Y."/>
            <person name="Song Z."/>
            <person name="Zeng H."/>
            <person name="Lu M."/>
            <person name="Wang X."/>
            <person name="Lian X."/>
            <person name="Zhang Q."/>
        </authorList>
    </citation>
    <scope>NUCLEOTIDE SEQUENCE [LARGE SCALE GENOMIC DNA]</scope>
    <source>
        <strain evidence="7 8">NP-1</strain>
    </source>
</reference>
<feature type="DNA-binding region" description="H-T-H motif" evidence="4">
    <location>
        <begin position="47"/>
        <end position="66"/>
    </location>
</feature>
<keyword evidence="8" id="KW-1185">Reference proteome</keyword>
<dbReference type="PANTHER" id="PTHR47506">
    <property type="entry name" value="TRANSCRIPTIONAL REGULATORY PROTEIN"/>
    <property type="match status" value="1"/>
</dbReference>
<dbReference type="PROSITE" id="PS50977">
    <property type="entry name" value="HTH_TETR_2"/>
    <property type="match status" value="1"/>
</dbReference>
<dbReference type="InterPro" id="IPR011075">
    <property type="entry name" value="TetR_C"/>
</dbReference>
<dbReference type="PANTHER" id="PTHR47506:SF6">
    <property type="entry name" value="HTH-TYPE TRANSCRIPTIONAL REPRESSOR NEMR"/>
    <property type="match status" value="1"/>
</dbReference>
<keyword evidence="2 4" id="KW-0238">DNA-binding</keyword>
<dbReference type="RefSeq" id="WP_176570833.1">
    <property type="nucleotide sequence ID" value="NZ_CP056030.1"/>
</dbReference>